<protein>
    <submittedName>
        <fullName evidence="1">Uncharacterized protein</fullName>
    </submittedName>
</protein>
<accession>A0ABP7SVU4</accession>
<organism evidence="1 2">
    <name type="scientific">Actimicrobium antarcticum</name>
    <dbReference type="NCBI Taxonomy" id="1051899"/>
    <lineage>
        <taxon>Bacteria</taxon>
        <taxon>Pseudomonadati</taxon>
        <taxon>Pseudomonadota</taxon>
        <taxon>Betaproteobacteria</taxon>
        <taxon>Burkholderiales</taxon>
        <taxon>Oxalobacteraceae</taxon>
        <taxon>Actimicrobium</taxon>
    </lineage>
</organism>
<gene>
    <name evidence="1" type="ORF">GCM10022212_10610</name>
</gene>
<comment type="caution">
    <text evidence="1">The sequence shown here is derived from an EMBL/GenBank/DDBJ whole genome shotgun (WGS) entry which is preliminary data.</text>
</comment>
<keyword evidence="2" id="KW-1185">Reference proteome</keyword>
<evidence type="ECO:0000313" key="2">
    <source>
        <dbReference type="Proteomes" id="UP001501353"/>
    </source>
</evidence>
<sequence>MTSASTRKITPVLQQSGITLSIDGGLAAGPDREAGIKGSTFLKISEVLVL</sequence>
<dbReference type="Proteomes" id="UP001501353">
    <property type="component" value="Unassembled WGS sequence"/>
</dbReference>
<dbReference type="EMBL" id="BAAAZE010000005">
    <property type="protein sequence ID" value="GAA4017079.1"/>
    <property type="molecule type" value="Genomic_DNA"/>
</dbReference>
<name>A0ABP7SVU4_9BURK</name>
<proteinExistence type="predicted"/>
<evidence type="ECO:0000313" key="1">
    <source>
        <dbReference type="EMBL" id="GAA4017079.1"/>
    </source>
</evidence>
<reference evidence="2" key="1">
    <citation type="journal article" date="2019" name="Int. J. Syst. Evol. Microbiol.">
        <title>The Global Catalogue of Microorganisms (GCM) 10K type strain sequencing project: providing services to taxonomists for standard genome sequencing and annotation.</title>
        <authorList>
            <consortium name="The Broad Institute Genomics Platform"/>
            <consortium name="The Broad Institute Genome Sequencing Center for Infectious Disease"/>
            <person name="Wu L."/>
            <person name="Ma J."/>
        </authorList>
    </citation>
    <scope>NUCLEOTIDE SEQUENCE [LARGE SCALE GENOMIC DNA]</scope>
    <source>
        <strain evidence="2">JCM 16673</strain>
    </source>
</reference>